<dbReference type="Pfam" id="PF04389">
    <property type="entry name" value="Peptidase_M28"/>
    <property type="match status" value="1"/>
</dbReference>
<evidence type="ECO:0000256" key="1">
    <source>
        <dbReference type="SAM" id="SignalP"/>
    </source>
</evidence>
<dbReference type="Pfam" id="PF02225">
    <property type="entry name" value="PA"/>
    <property type="match status" value="1"/>
</dbReference>
<evidence type="ECO:0000259" key="2">
    <source>
        <dbReference type="Pfam" id="PF02225"/>
    </source>
</evidence>
<sequence>MKKIKLTLCLLLGAFISTASHADILKADDSRIKAHLRFLSHDLLEGRDTGSQGLEIASLYIASQFEQYGLLPAGDNGSYMQRVTFRQSFLDQDSPEFVLNKGGETTELKYPKEFLVSPSAMYEDAHVSGELVFVGYGIIAPELEHNDYAGLDVEGKIVVMLSGKPQSFPSEEGAHFASGYQKGRYAAENGAIGTISIPTPRSEKARPYERSLNYIHVPRVRWLKEDGMPANTFAELKNGASLSPETAKMLFAGEKMSLEDIYAELEDDKSPKGFAMQSSIELSKKSEFKEITSPNVVAILPGSDPELAKEYVSFSAHHDHIGIAKTVEKDKINNGALDNASGTSVLLETARLLAQAPAPKRSILFVAVTGEEKGLLGSDYYAQNPTVPIESIVANVNLDMPVLTYEFADVIAFGAEHSSLKASVTAAAKYHDLTLGPDPMPDQAIFTRSDHYSFVKQGVPSVFVIPGWTAVDPEVDGAKKFGEFFGKCYHKPCDEFSEDFNWKAAVKFAEVNIQIGQTIANQMEKPTWNDDSFFGNTFGR</sequence>
<dbReference type="GO" id="GO:0006508">
    <property type="term" value="P:proteolysis"/>
    <property type="evidence" value="ECO:0007669"/>
    <property type="project" value="InterPro"/>
</dbReference>
<dbReference type="Gene3D" id="3.50.30.30">
    <property type="match status" value="1"/>
</dbReference>
<keyword evidence="1" id="KW-0732">Signal</keyword>
<keyword evidence="4" id="KW-0378">Hydrolase</keyword>
<dbReference type="InterPro" id="IPR045175">
    <property type="entry name" value="M28_fam"/>
</dbReference>
<reference evidence="4" key="1">
    <citation type="submission" date="2023-01" db="EMBL/GenBank/DDBJ databases">
        <title>Complete genome sequence of Planctobacterium marinum strain Dej080120_11.</title>
        <authorList>
            <person name="Ueki S."/>
            <person name="Maruyama F."/>
        </authorList>
    </citation>
    <scope>NUCLEOTIDE SEQUENCE</scope>
    <source>
        <strain evidence="4">Dej080120_11</strain>
    </source>
</reference>
<dbReference type="InterPro" id="IPR007484">
    <property type="entry name" value="Peptidase_M28"/>
</dbReference>
<organism evidence="4 5">
    <name type="scientific">Planctobacterium marinum</name>
    <dbReference type="NCBI Taxonomy" id="1631968"/>
    <lineage>
        <taxon>Bacteria</taxon>
        <taxon>Pseudomonadati</taxon>
        <taxon>Pseudomonadota</taxon>
        <taxon>Gammaproteobacteria</taxon>
        <taxon>Alteromonadales</taxon>
        <taxon>Alteromonadaceae</taxon>
        <taxon>Planctobacterium</taxon>
    </lineage>
</organism>
<dbReference type="PANTHER" id="PTHR12147">
    <property type="entry name" value="METALLOPEPTIDASE M28 FAMILY MEMBER"/>
    <property type="match status" value="1"/>
</dbReference>
<evidence type="ECO:0000259" key="3">
    <source>
        <dbReference type="Pfam" id="PF04389"/>
    </source>
</evidence>
<feature type="signal peptide" evidence="1">
    <location>
        <begin position="1"/>
        <end position="22"/>
    </location>
</feature>
<feature type="domain" description="Peptidase M28" evidence="3">
    <location>
        <begin position="295"/>
        <end position="514"/>
    </location>
</feature>
<dbReference type="CDD" id="cd04820">
    <property type="entry name" value="PA_M28_1_1"/>
    <property type="match status" value="1"/>
</dbReference>
<dbReference type="InterPro" id="IPR046450">
    <property type="entry name" value="PA_dom_sf"/>
</dbReference>
<gene>
    <name evidence="4" type="ORF">MACH26_00460</name>
</gene>
<proteinExistence type="predicted"/>
<feature type="domain" description="PA" evidence="2">
    <location>
        <begin position="127"/>
        <end position="221"/>
    </location>
</feature>
<keyword evidence="4" id="KW-0645">Protease</keyword>
<dbReference type="KEGG" id="pmaw:MACH26_00460"/>
<dbReference type="PANTHER" id="PTHR12147:SF26">
    <property type="entry name" value="PEPTIDASE M28 DOMAIN-CONTAINING PROTEIN"/>
    <property type="match status" value="1"/>
</dbReference>
<dbReference type="SUPFAM" id="SSF52025">
    <property type="entry name" value="PA domain"/>
    <property type="match status" value="1"/>
</dbReference>
<dbReference type="SUPFAM" id="SSF53187">
    <property type="entry name" value="Zn-dependent exopeptidases"/>
    <property type="match status" value="1"/>
</dbReference>
<dbReference type="GO" id="GO:0008235">
    <property type="term" value="F:metalloexopeptidase activity"/>
    <property type="evidence" value="ECO:0007669"/>
    <property type="project" value="InterPro"/>
</dbReference>
<evidence type="ECO:0000313" key="5">
    <source>
        <dbReference type="Proteomes" id="UP001333710"/>
    </source>
</evidence>
<protein>
    <submittedName>
        <fullName evidence="4">Aminopeptidase</fullName>
    </submittedName>
</protein>
<dbReference type="AlphaFoldDB" id="A0AA48HTX8"/>
<dbReference type="GO" id="GO:0004177">
    <property type="term" value="F:aminopeptidase activity"/>
    <property type="evidence" value="ECO:0007669"/>
    <property type="project" value="UniProtKB-KW"/>
</dbReference>
<accession>A0AA48HTX8</accession>
<dbReference type="EMBL" id="AP027272">
    <property type="protein sequence ID" value="BDX04525.1"/>
    <property type="molecule type" value="Genomic_DNA"/>
</dbReference>
<evidence type="ECO:0000313" key="4">
    <source>
        <dbReference type="EMBL" id="BDX04525.1"/>
    </source>
</evidence>
<name>A0AA48HTX8_9ALTE</name>
<dbReference type="Gene3D" id="3.40.630.10">
    <property type="entry name" value="Zn peptidases"/>
    <property type="match status" value="2"/>
</dbReference>
<keyword evidence="5" id="KW-1185">Reference proteome</keyword>
<keyword evidence="4" id="KW-0031">Aminopeptidase</keyword>
<feature type="chain" id="PRO_5041248576" evidence="1">
    <location>
        <begin position="23"/>
        <end position="540"/>
    </location>
</feature>
<dbReference type="Proteomes" id="UP001333710">
    <property type="component" value="Chromosome"/>
</dbReference>
<dbReference type="RefSeq" id="WP_338290301.1">
    <property type="nucleotide sequence ID" value="NZ_AP027272.1"/>
</dbReference>
<dbReference type="InterPro" id="IPR003137">
    <property type="entry name" value="PA_domain"/>
</dbReference>